<dbReference type="OrthoDB" id="370421at2"/>
<dbReference type="SUPFAM" id="SSF53697">
    <property type="entry name" value="SIS domain"/>
    <property type="match status" value="1"/>
</dbReference>
<proteinExistence type="predicted"/>
<dbReference type="Gene3D" id="1.10.10.10">
    <property type="entry name" value="Winged helix-like DNA-binding domain superfamily/Winged helix DNA-binding domain"/>
    <property type="match status" value="1"/>
</dbReference>
<evidence type="ECO:0000313" key="5">
    <source>
        <dbReference type="EMBL" id="MVB11199.1"/>
    </source>
</evidence>
<dbReference type="InterPro" id="IPR046348">
    <property type="entry name" value="SIS_dom_sf"/>
</dbReference>
<evidence type="ECO:0000256" key="2">
    <source>
        <dbReference type="ARBA" id="ARBA00023125"/>
    </source>
</evidence>
<dbReference type="Proteomes" id="UP000469440">
    <property type="component" value="Unassembled WGS sequence"/>
</dbReference>
<dbReference type="Pfam" id="PF01380">
    <property type="entry name" value="SIS"/>
    <property type="match status" value="1"/>
</dbReference>
<dbReference type="EMBL" id="CP060286">
    <property type="protein sequence ID" value="QNK41988.1"/>
    <property type="molecule type" value="Genomic_DNA"/>
</dbReference>
<reference evidence="6 8" key="2">
    <citation type="submission" date="2020-08" db="EMBL/GenBank/DDBJ databases">
        <title>The isolate Caproiciproducens sp. 7D4C2 produces n-caproate at mildly acidic conditions from hexoses: genome and rBOX comparison with related strains and chain-elongating bacteria.</title>
        <authorList>
            <person name="Esquivel-Elizondo S."/>
            <person name="Bagci C."/>
            <person name="Temovska M."/>
            <person name="Jeon B.S."/>
            <person name="Bessarab I."/>
            <person name="Williams R.B.H."/>
            <person name="Huson D.H."/>
            <person name="Angenent L.T."/>
        </authorList>
    </citation>
    <scope>NUCLEOTIDE SEQUENCE [LARGE SCALE GENOMIC DNA]</scope>
    <source>
        <strain evidence="6 8">7D4C2</strain>
    </source>
</reference>
<dbReference type="InterPro" id="IPR036388">
    <property type="entry name" value="WH-like_DNA-bd_sf"/>
</dbReference>
<feature type="domain" description="HTH rpiR-type" evidence="4">
    <location>
        <begin position="1"/>
        <end position="74"/>
    </location>
</feature>
<dbReference type="InterPro" id="IPR035472">
    <property type="entry name" value="RpiR-like_SIS"/>
</dbReference>
<dbReference type="Proteomes" id="UP000515909">
    <property type="component" value="Chromosome"/>
</dbReference>
<evidence type="ECO:0000256" key="1">
    <source>
        <dbReference type="ARBA" id="ARBA00023015"/>
    </source>
</evidence>
<dbReference type="CDD" id="cd05013">
    <property type="entry name" value="SIS_RpiR"/>
    <property type="match status" value="1"/>
</dbReference>
<sequence>MDLSDVNQADFTKADHIILNYLMSHENTLYFETASEISAKIGVSPATIGRFWPKIGYASLKELKRKLVSQNSTTPVSKVKKTLSALPDSDRTTSELILKNIEALEKTLRLISPEAMDTAARLITQTPKIYIFAPDASYGVALVMRYRLRRFGMEPIFLEGGSSLYESLNNVRKEDLVILFCFSRVLAETTVLMQHRQNVGYSCVVFSDLLSDGLQNTEAFLYCYRGEPTEYHSMVSAMAVVDSLIIKIAMKSHDFMARIDQLNGLRGKYQKLIRR</sequence>
<name>A0A6N8HZR9_9FIRM</name>
<evidence type="ECO:0000256" key="3">
    <source>
        <dbReference type="ARBA" id="ARBA00023163"/>
    </source>
</evidence>
<dbReference type="AlphaFoldDB" id="A0A6N8HZR9"/>
<organism evidence="5 7">
    <name type="scientific">Caproicibacter fermentans</name>
    <dbReference type="NCBI Taxonomy" id="2576756"/>
    <lineage>
        <taxon>Bacteria</taxon>
        <taxon>Bacillati</taxon>
        <taxon>Bacillota</taxon>
        <taxon>Clostridia</taxon>
        <taxon>Eubacteriales</taxon>
        <taxon>Acutalibacteraceae</taxon>
        <taxon>Caproicibacter</taxon>
    </lineage>
</organism>
<keyword evidence="1" id="KW-0805">Transcription regulation</keyword>
<evidence type="ECO:0000313" key="7">
    <source>
        <dbReference type="Proteomes" id="UP000469440"/>
    </source>
</evidence>
<reference evidence="5 7" key="1">
    <citation type="submission" date="2019-09" db="EMBL/GenBank/DDBJ databases">
        <title>Genome sequence of Clostridium sp. EA1.</title>
        <authorList>
            <person name="Poehlein A."/>
            <person name="Bengelsdorf F.R."/>
            <person name="Daniel R."/>
        </authorList>
    </citation>
    <scope>NUCLEOTIDE SEQUENCE [LARGE SCALE GENOMIC DNA]</scope>
    <source>
        <strain evidence="5 7">EA1</strain>
    </source>
</reference>
<dbReference type="InterPro" id="IPR047640">
    <property type="entry name" value="RpiR-like"/>
</dbReference>
<dbReference type="EMBL" id="VWXL01000053">
    <property type="protein sequence ID" value="MVB11199.1"/>
    <property type="molecule type" value="Genomic_DNA"/>
</dbReference>
<accession>A0A6N8HZR9</accession>
<evidence type="ECO:0000313" key="8">
    <source>
        <dbReference type="Proteomes" id="UP000515909"/>
    </source>
</evidence>
<keyword evidence="3" id="KW-0804">Transcription</keyword>
<dbReference type="InterPro" id="IPR000281">
    <property type="entry name" value="HTH_RpiR"/>
</dbReference>
<protein>
    <submittedName>
        <fullName evidence="6">MurR/RpiR family transcriptional regulator</fullName>
    </submittedName>
</protein>
<dbReference type="GO" id="GO:0003677">
    <property type="term" value="F:DNA binding"/>
    <property type="evidence" value="ECO:0007669"/>
    <property type="project" value="UniProtKB-KW"/>
</dbReference>
<dbReference type="Pfam" id="PF01418">
    <property type="entry name" value="HTH_6"/>
    <property type="match status" value="1"/>
</dbReference>
<dbReference type="PROSITE" id="PS51071">
    <property type="entry name" value="HTH_RPIR"/>
    <property type="match status" value="1"/>
</dbReference>
<dbReference type="PANTHER" id="PTHR30514:SF18">
    <property type="entry name" value="RPIR-FAMILY TRANSCRIPTIONAL REGULATOR"/>
    <property type="match status" value="1"/>
</dbReference>
<keyword evidence="7" id="KW-1185">Reference proteome</keyword>
<gene>
    <name evidence="5" type="ORF">CAFE_19070</name>
    <name evidence="6" type="ORF">HCR03_07090</name>
</gene>
<dbReference type="Gene3D" id="3.40.50.10490">
    <property type="entry name" value="Glucose-6-phosphate isomerase like protein, domain 1"/>
    <property type="match status" value="1"/>
</dbReference>
<dbReference type="InterPro" id="IPR001347">
    <property type="entry name" value="SIS_dom"/>
</dbReference>
<dbReference type="SUPFAM" id="SSF46689">
    <property type="entry name" value="Homeodomain-like"/>
    <property type="match status" value="1"/>
</dbReference>
<dbReference type="InterPro" id="IPR009057">
    <property type="entry name" value="Homeodomain-like_sf"/>
</dbReference>
<accession>A0A7G8TEE7</accession>
<keyword evidence="2" id="KW-0238">DNA-binding</keyword>
<dbReference type="PANTHER" id="PTHR30514">
    <property type="entry name" value="GLUCOKINASE"/>
    <property type="match status" value="1"/>
</dbReference>
<dbReference type="GO" id="GO:0003700">
    <property type="term" value="F:DNA-binding transcription factor activity"/>
    <property type="evidence" value="ECO:0007669"/>
    <property type="project" value="InterPro"/>
</dbReference>
<dbReference type="RefSeq" id="WP_156990528.1">
    <property type="nucleotide sequence ID" value="NZ_CP060286.1"/>
</dbReference>
<dbReference type="GO" id="GO:0097367">
    <property type="term" value="F:carbohydrate derivative binding"/>
    <property type="evidence" value="ECO:0007669"/>
    <property type="project" value="InterPro"/>
</dbReference>
<dbReference type="KEGG" id="cfem:HCR03_07090"/>
<evidence type="ECO:0000259" key="4">
    <source>
        <dbReference type="PROSITE" id="PS51071"/>
    </source>
</evidence>
<evidence type="ECO:0000313" key="6">
    <source>
        <dbReference type="EMBL" id="QNK41988.1"/>
    </source>
</evidence>
<dbReference type="GO" id="GO:1901135">
    <property type="term" value="P:carbohydrate derivative metabolic process"/>
    <property type="evidence" value="ECO:0007669"/>
    <property type="project" value="InterPro"/>
</dbReference>